<dbReference type="FunFam" id="3.30.40.10:FF:000437">
    <property type="entry name" value="RING-type E3 ubiquitin transferase"/>
    <property type="match status" value="1"/>
</dbReference>
<reference evidence="7 8" key="1">
    <citation type="submission" date="2017-09" db="EMBL/GenBank/DDBJ databases">
        <title>WGS assembly of Aquilegia coerulea Goldsmith.</title>
        <authorList>
            <person name="Hodges S."/>
            <person name="Kramer E."/>
            <person name="Nordborg M."/>
            <person name="Tomkins J."/>
            <person name="Borevitz J."/>
            <person name="Derieg N."/>
            <person name="Yan J."/>
            <person name="Mihaltcheva S."/>
            <person name="Hayes R.D."/>
            <person name="Rokhsar D."/>
        </authorList>
    </citation>
    <scope>NUCLEOTIDE SEQUENCE [LARGE SCALE GENOMIC DNA]</scope>
    <source>
        <strain evidence="8">cv. Goldsmith</strain>
    </source>
</reference>
<evidence type="ECO:0000259" key="6">
    <source>
        <dbReference type="PROSITE" id="PS51698"/>
    </source>
</evidence>
<proteinExistence type="predicted"/>
<organism evidence="7 8">
    <name type="scientific">Aquilegia coerulea</name>
    <name type="common">Rocky mountain columbine</name>
    <dbReference type="NCBI Taxonomy" id="218851"/>
    <lineage>
        <taxon>Eukaryota</taxon>
        <taxon>Viridiplantae</taxon>
        <taxon>Streptophyta</taxon>
        <taxon>Embryophyta</taxon>
        <taxon>Tracheophyta</taxon>
        <taxon>Spermatophyta</taxon>
        <taxon>Magnoliopsida</taxon>
        <taxon>Ranunculales</taxon>
        <taxon>Ranunculaceae</taxon>
        <taxon>Thalictroideae</taxon>
        <taxon>Aquilegia</taxon>
    </lineage>
</organism>
<dbReference type="InterPro" id="IPR045185">
    <property type="entry name" value="PUB22/23/24-like"/>
</dbReference>
<dbReference type="SUPFAM" id="SSF48371">
    <property type="entry name" value="ARM repeat"/>
    <property type="match status" value="1"/>
</dbReference>
<evidence type="ECO:0000313" key="8">
    <source>
        <dbReference type="Proteomes" id="UP000230069"/>
    </source>
</evidence>
<comment type="catalytic activity">
    <reaction evidence="1 5">
        <text>S-ubiquitinyl-[E2 ubiquitin-conjugating enzyme]-L-cysteine + [acceptor protein]-L-lysine = [E2 ubiquitin-conjugating enzyme]-L-cysteine + N(6)-ubiquitinyl-[acceptor protein]-L-lysine.</text>
        <dbReference type="EC" id="2.3.2.27"/>
    </reaction>
</comment>
<dbReference type="GO" id="GO:0016567">
    <property type="term" value="P:protein ubiquitination"/>
    <property type="evidence" value="ECO:0007669"/>
    <property type="project" value="UniProtKB-UniRule"/>
</dbReference>
<feature type="domain" description="U-box" evidence="6">
    <location>
        <begin position="31"/>
        <end position="105"/>
    </location>
</feature>
<evidence type="ECO:0000256" key="4">
    <source>
        <dbReference type="ARBA" id="ARBA00022786"/>
    </source>
</evidence>
<dbReference type="SUPFAM" id="SSF57850">
    <property type="entry name" value="RING/U-box"/>
    <property type="match status" value="1"/>
</dbReference>
<dbReference type="EC" id="2.3.2.27" evidence="5"/>
<dbReference type="Gene3D" id="1.25.10.10">
    <property type="entry name" value="Leucine-rich Repeat Variant"/>
    <property type="match status" value="1"/>
</dbReference>
<name>A0A2G5F6S3_AQUCA</name>
<comment type="function">
    <text evidence="5">Functions as an E3 ubiquitin ligase.</text>
</comment>
<dbReference type="Pfam" id="PF25598">
    <property type="entry name" value="ARM_PUB"/>
    <property type="match status" value="1"/>
</dbReference>
<dbReference type="PROSITE" id="PS51698">
    <property type="entry name" value="U_BOX"/>
    <property type="match status" value="1"/>
</dbReference>
<evidence type="ECO:0000256" key="1">
    <source>
        <dbReference type="ARBA" id="ARBA00000900"/>
    </source>
</evidence>
<dbReference type="InParanoid" id="A0A2G5F6S3"/>
<dbReference type="EMBL" id="KZ305019">
    <property type="protein sequence ID" value="PIA63728.1"/>
    <property type="molecule type" value="Genomic_DNA"/>
</dbReference>
<dbReference type="AlphaFoldDB" id="A0A2G5F6S3"/>
<dbReference type="STRING" id="218851.A0A2G5F6S3"/>
<dbReference type="OrthoDB" id="10064100at2759"/>
<sequence>MMISTRRERRNGKIGGMKAIYENSTNLLEINIPNHFRCPISLDLMKDPVTLSTGITYDRDSIEKWVEAGNQTCPVTNQALTSVEQIPNHTIRRMIQDWCVVNSSYGIDRIPTPRIPVSPIEVTEMLSRFKAATRRGDQISCLNMLEKIKSLMKESERNRNCIIANGTCAVLSASFEYFATSSIEKNAKILEAILALVTRMFPFDSDAQSHLGSAASLRCMELFLKSGDISRRGNTILVLRELVSMDEKHVFALAKIDGVVEPLVRLIKEPICPTSTKASLMVIYYLVSSSAEHKAIFAKMGLVSLLIEILVEAEKSICEKTLAVLDEICGSDEGREKAYSHSLTIPVLVKKLLRVSGLATEFAVSAVWKLCKNDKREDNGALLEAMQAGAFQKILLLLQIGCADRTKEKSTELLKLLNLYRGRSECIDSVNLYKGRPF</sequence>
<dbReference type="GO" id="GO:0061630">
    <property type="term" value="F:ubiquitin protein ligase activity"/>
    <property type="evidence" value="ECO:0007669"/>
    <property type="project" value="UniProtKB-UniRule"/>
</dbReference>
<dbReference type="InterPro" id="IPR003613">
    <property type="entry name" value="Ubox_domain"/>
</dbReference>
<dbReference type="Gene3D" id="3.30.40.10">
    <property type="entry name" value="Zinc/RING finger domain, C3HC4 (zinc finger)"/>
    <property type="match status" value="1"/>
</dbReference>
<evidence type="ECO:0000313" key="7">
    <source>
        <dbReference type="EMBL" id="PIA63728.1"/>
    </source>
</evidence>
<dbReference type="InterPro" id="IPR058678">
    <property type="entry name" value="ARM_PUB"/>
</dbReference>
<accession>A0A2G5F6S3</accession>
<dbReference type="PANTHER" id="PTHR22849:SF139">
    <property type="entry name" value="U-BOX DOMAIN-CONTAINING PROTEIN"/>
    <property type="match status" value="1"/>
</dbReference>
<evidence type="ECO:0000256" key="3">
    <source>
        <dbReference type="ARBA" id="ARBA00022679"/>
    </source>
</evidence>
<dbReference type="CDD" id="cd16664">
    <property type="entry name" value="RING-Ubox_PUB"/>
    <property type="match status" value="1"/>
</dbReference>
<keyword evidence="4 5" id="KW-0833">Ubl conjugation pathway</keyword>
<keyword evidence="3 5" id="KW-0808">Transferase</keyword>
<evidence type="ECO:0000256" key="2">
    <source>
        <dbReference type="ARBA" id="ARBA00004906"/>
    </source>
</evidence>
<dbReference type="GO" id="GO:0006952">
    <property type="term" value="P:defense response"/>
    <property type="evidence" value="ECO:0007669"/>
    <property type="project" value="UniProtKB-ARBA"/>
</dbReference>
<dbReference type="SMART" id="SM00504">
    <property type="entry name" value="Ubox"/>
    <property type="match status" value="1"/>
</dbReference>
<dbReference type="Proteomes" id="UP000230069">
    <property type="component" value="Unassembled WGS sequence"/>
</dbReference>
<dbReference type="InterPro" id="IPR045210">
    <property type="entry name" value="RING-Ubox_PUB"/>
</dbReference>
<comment type="pathway">
    <text evidence="2 5">Protein modification; protein ubiquitination.</text>
</comment>
<dbReference type="PANTHER" id="PTHR22849">
    <property type="entry name" value="WDSAM1 PROTEIN"/>
    <property type="match status" value="1"/>
</dbReference>
<gene>
    <name evidence="7" type="ORF">AQUCO_00201222v1</name>
</gene>
<dbReference type="FunCoup" id="A0A2G5F6S3">
    <property type="interactions" value="27"/>
</dbReference>
<dbReference type="InterPro" id="IPR016024">
    <property type="entry name" value="ARM-type_fold"/>
</dbReference>
<evidence type="ECO:0000256" key="5">
    <source>
        <dbReference type="RuleBase" id="RU369093"/>
    </source>
</evidence>
<dbReference type="InterPro" id="IPR011989">
    <property type="entry name" value="ARM-like"/>
</dbReference>
<protein>
    <recommendedName>
        <fullName evidence="5 6">U-box domain-containing protein</fullName>
        <ecNumber evidence="5">2.3.2.27</ecNumber>
    </recommendedName>
    <alternativeName>
        <fullName evidence="5">RING-type E3 ubiquitin transferase PUB</fullName>
    </alternativeName>
</protein>
<dbReference type="Pfam" id="PF04564">
    <property type="entry name" value="U-box"/>
    <property type="match status" value="1"/>
</dbReference>
<dbReference type="UniPathway" id="UPA00143"/>
<keyword evidence="8" id="KW-1185">Reference proteome</keyword>
<dbReference type="InterPro" id="IPR013083">
    <property type="entry name" value="Znf_RING/FYVE/PHD"/>
</dbReference>